<name>A0AAD6ZNI2_9AGAR</name>
<reference evidence="1" key="1">
    <citation type="submission" date="2023-03" db="EMBL/GenBank/DDBJ databases">
        <title>Massive genome expansion in bonnet fungi (Mycena s.s.) driven by repeated elements and novel gene families across ecological guilds.</title>
        <authorList>
            <consortium name="Lawrence Berkeley National Laboratory"/>
            <person name="Harder C.B."/>
            <person name="Miyauchi S."/>
            <person name="Viragh M."/>
            <person name="Kuo A."/>
            <person name="Thoen E."/>
            <person name="Andreopoulos B."/>
            <person name="Lu D."/>
            <person name="Skrede I."/>
            <person name="Drula E."/>
            <person name="Henrissat B."/>
            <person name="Morin E."/>
            <person name="Kohler A."/>
            <person name="Barry K."/>
            <person name="LaButti K."/>
            <person name="Morin E."/>
            <person name="Salamov A."/>
            <person name="Lipzen A."/>
            <person name="Mereny Z."/>
            <person name="Hegedus B."/>
            <person name="Baldrian P."/>
            <person name="Stursova M."/>
            <person name="Weitz H."/>
            <person name="Taylor A."/>
            <person name="Grigoriev I.V."/>
            <person name="Nagy L.G."/>
            <person name="Martin F."/>
            <person name="Kauserud H."/>
        </authorList>
    </citation>
    <scope>NUCLEOTIDE SEQUENCE</scope>
    <source>
        <strain evidence="1">CBHHK002</strain>
    </source>
</reference>
<dbReference type="Proteomes" id="UP001218218">
    <property type="component" value="Unassembled WGS sequence"/>
</dbReference>
<evidence type="ECO:0000313" key="2">
    <source>
        <dbReference type="Proteomes" id="UP001218218"/>
    </source>
</evidence>
<protein>
    <submittedName>
        <fullName evidence="1">Uncharacterized protein</fullName>
    </submittedName>
</protein>
<accession>A0AAD6ZNI2</accession>
<sequence>MRAYPTGPAYPPPPLLLLLLPNPNPLFWNTPLPLLRARCPPPARSLPAAAPTISAPCALDGRHPCAPLSLPLPTLLISAPVRNLRALLSRTLDARPMRGRPAACTPIARRSRAQFLLLPRSISAGLVLSLPHARSLPAITGSVALTLDPCSCALDRLPPYTHLIPYTHFYCSFSVSSPGGSGPNLILTLAGMHNSLSKCFYPTDVSLRPNSPTTLSLAVGASYLL</sequence>
<proteinExistence type="predicted"/>
<organism evidence="1 2">
    <name type="scientific">Mycena albidolilacea</name>
    <dbReference type="NCBI Taxonomy" id="1033008"/>
    <lineage>
        <taxon>Eukaryota</taxon>
        <taxon>Fungi</taxon>
        <taxon>Dikarya</taxon>
        <taxon>Basidiomycota</taxon>
        <taxon>Agaricomycotina</taxon>
        <taxon>Agaricomycetes</taxon>
        <taxon>Agaricomycetidae</taxon>
        <taxon>Agaricales</taxon>
        <taxon>Marasmiineae</taxon>
        <taxon>Mycenaceae</taxon>
        <taxon>Mycena</taxon>
    </lineage>
</organism>
<comment type="caution">
    <text evidence="1">The sequence shown here is derived from an EMBL/GenBank/DDBJ whole genome shotgun (WGS) entry which is preliminary data.</text>
</comment>
<keyword evidence="2" id="KW-1185">Reference proteome</keyword>
<dbReference type="AlphaFoldDB" id="A0AAD6ZNI2"/>
<evidence type="ECO:0000313" key="1">
    <source>
        <dbReference type="EMBL" id="KAJ7330399.1"/>
    </source>
</evidence>
<dbReference type="EMBL" id="JARIHO010000037">
    <property type="protein sequence ID" value="KAJ7330399.1"/>
    <property type="molecule type" value="Genomic_DNA"/>
</dbReference>
<gene>
    <name evidence="1" type="ORF">DFH08DRAFT_966945</name>
</gene>